<evidence type="ECO:0000313" key="2">
    <source>
        <dbReference type="Proteomes" id="UP001519460"/>
    </source>
</evidence>
<protein>
    <submittedName>
        <fullName evidence="1">Uncharacterized protein</fullName>
    </submittedName>
</protein>
<gene>
    <name evidence="1" type="ORF">BaRGS_00036658</name>
</gene>
<organism evidence="1 2">
    <name type="scientific">Batillaria attramentaria</name>
    <dbReference type="NCBI Taxonomy" id="370345"/>
    <lineage>
        <taxon>Eukaryota</taxon>
        <taxon>Metazoa</taxon>
        <taxon>Spiralia</taxon>
        <taxon>Lophotrochozoa</taxon>
        <taxon>Mollusca</taxon>
        <taxon>Gastropoda</taxon>
        <taxon>Caenogastropoda</taxon>
        <taxon>Sorbeoconcha</taxon>
        <taxon>Cerithioidea</taxon>
        <taxon>Batillariidae</taxon>
        <taxon>Batillaria</taxon>
    </lineage>
</organism>
<dbReference type="AlphaFoldDB" id="A0ABD0JB26"/>
<dbReference type="Proteomes" id="UP001519460">
    <property type="component" value="Unassembled WGS sequence"/>
</dbReference>
<reference evidence="1 2" key="1">
    <citation type="journal article" date="2023" name="Sci. Data">
        <title>Genome assembly of the Korean intertidal mud-creeper Batillaria attramentaria.</title>
        <authorList>
            <person name="Patra A.K."/>
            <person name="Ho P.T."/>
            <person name="Jun S."/>
            <person name="Lee S.J."/>
            <person name="Kim Y."/>
            <person name="Won Y.J."/>
        </authorList>
    </citation>
    <scope>NUCLEOTIDE SEQUENCE [LARGE SCALE GENOMIC DNA]</scope>
    <source>
        <strain evidence="1">Wonlab-2016</strain>
    </source>
</reference>
<accession>A0ABD0JB26</accession>
<evidence type="ECO:0000313" key="1">
    <source>
        <dbReference type="EMBL" id="KAK7468075.1"/>
    </source>
</evidence>
<feature type="non-terminal residue" evidence="1">
    <location>
        <position position="199"/>
    </location>
</feature>
<comment type="caution">
    <text evidence="1">The sequence shown here is derived from an EMBL/GenBank/DDBJ whole genome shotgun (WGS) entry which is preliminary data.</text>
</comment>
<dbReference type="EMBL" id="JACVVK020000523">
    <property type="protein sequence ID" value="KAK7468075.1"/>
    <property type="molecule type" value="Genomic_DNA"/>
</dbReference>
<sequence length="199" mass="22215">MVLPSFPPASHCPCCHSAPPQPVRLSWTWGGVKPKLGQPSLVLWRLGIVNVAASRDSAGARDDVGMWLSVVTTDTDRGENETRNLYEQGFDIGMRVKGDGRRRSLWELDEGGTALCGISSREKTDSVIRATVARHHLDNSRVNSWCTRVAVVLRLGTLNRYTVFGSVWNSEAAWCHESVFQHQTGSRYRVRNSVVHLHH</sequence>
<keyword evidence="2" id="KW-1185">Reference proteome</keyword>
<proteinExistence type="predicted"/>
<name>A0ABD0JB26_9CAEN</name>